<dbReference type="InterPro" id="IPR036305">
    <property type="entry name" value="RGS_sf"/>
</dbReference>
<dbReference type="InterPro" id="IPR011993">
    <property type="entry name" value="PH-like_dom_sf"/>
</dbReference>
<dbReference type="PANTHER" id="PTHR45872:SF4">
    <property type="entry name" value="RHO GUANINE NUCLEOTIDE EXCHANGE FACTOR 1"/>
    <property type="match status" value="1"/>
</dbReference>
<keyword evidence="3" id="KW-0343">GTPase activation</keyword>
<evidence type="ECO:0000256" key="9">
    <source>
        <dbReference type="SAM" id="SignalP"/>
    </source>
</evidence>
<dbReference type="GO" id="GO:0005737">
    <property type="term" value="C:cytoplasm"/>
    <property type="evidence" value="ECO:0007669"/>
    <property type="project" value="UniProtKB-SubCell"/>
</dbReference>
<feature type="chain" id="PRO_5034474684" evidence="9">
    <location>
        <begin position="19"/>
        <end position="752"/>
    </location>
</feature>
<evidence type="ECO:0000256" key="1">
    <source>
        <dbReference type="ARBA" id="ARBA00004370"/>
    </source>
</evidence>
<evidence type="ECO:0000256" key="5">
    <source>
        <dbReference type="ARBA" id="ARBA00022553"/>
    </source>
</evidence>
<dbReference type="AlphaFoldDB" id="A0A8B9H4Q9"/>
<evidence type="ECO:0000313" key="12">
    <source>
        <dbReference type="Proteomes" id="UP000694621"/>
    </source>
</evidence>
<keyword evidence="4" id="KW-0963">Cytoplasm</keyword>
<dbReference type="InterPro" id="IPR044926">
    <property type="entry name" value="RGS_subdomain_2"/>
</dbReference>
<keyword evidence="7" id="KW-0472">Membrane</keyword>
<dbReference type="FunFam" id="1.20.900.10:FF:000006">
    <property type="entry name" value="Rho guanine nucleotide exchange factor (GEF) 11"/>
    <property type="match status" value="1"/>
</dbReference>
<feature type="domain" description="DH" evidence="10">
    <location>
        <begin position="381"/>
        <end position="570"/>
    </location>
</feature>
<comment type="subcellular location">
    <subcellularLocation>
        <location evidence="2">Cytoplasm</location>
    </subcellularLocation>
    <subcellularLocation>
        <location evidence="1">Membrane</location>
    </subcellularLocation>
</comment>
<dbReference type="GO" id="GO:0005096">
    <property type="term" value="F:GTPase activator activity"/>
    <property type="evidence" value="ECO:0007669"/>
    <property type="project" value="UniProtKB-KW"/>
</dbReference>
<dbReference type="SUPFAM" id="SSF48097">
    <property type="entry name" value="Regulator of G-protein signaling, RGS"/>
    <property type="match status" value="1"/>
</dbReference>
<dbReference type="Pfam" id="PF00621">
    <property type="entry name" value="RhoGEF"/>
    <property type="match status" value="1"/>
</dbReference>
<evidence type="ECO:0000256" key="8">
    <source>
        <dbReference type="SAM" id="MobiDB-lite"/>
    </source>
</evidence>
<keyword evidence="5" id="KW-0597">Phosphoprotein</keyword>
<evidence type="ECO:0000256" key="4">
    <source>
        <dbReference type="ARBA" id="ARBA00022490"/>
    </source>
</evidence>
<dbReference type="GO" id="GO:0016020">
    <property type="term" value="C:membrane"/>
    <property type="evidence" value="ECO:0007669"/>
    <property type="project" value="UniProtKB-SubCell"/>
</dbReference>
<dbReference type="InterPro" id="IPR035899">
    <property type="entry name" value="DBL_dom_sf"/>
</dbReference>
<feature type="signal peptide" evidence="9">
    <location>
        <begin position="1"/>
        <end position="18"/>
    </location>
</feature>
<feature type="region of interest" description="Disordered" evidence="8">
    <location>
        <begin position="242"/>
        <end position="347"/>
    </location>
</feature>
<sequence length="752" mass="86087">MTTLSLILLLSSFAVFQTVDDQCSHFNSIELLKSRPTHLLVFLHHVILQFDCAPVLCYLHADLFKSYSTRDTKKYFGEFCSTFLDKGAVKLFVMLELGFCVSFIDRTRPELIGEDQQRRYAQEMQNMQCLEVLRQLDDFRQKRMMGMTPNEQELSQVENHYPTDRVPREMKEKAVAEMLYEKLSDANPAIVADEDKFSAIFDAVAYYMKQLGVKAKAPDSKKSRGFKIMRKKVQQHLQPLQTSLPSLSDGGDVSPVCNTGPVWEPPTIELQTEDSHDKDRSVRRSESLCVERRHSRRGGSARAKQSRSRSDVDLQSAATSHPPSPSPLTSPEGPLTGSVSSPLPQQEEVEPRLLELEQEPPSWRELASSEVLNKLSKKEIKRQEVINELFATEHAHVRMLSVLQTVFYRPLEREAIMSSDDLNAIFPGLDEIIDVHYAFYENLKKVRQEDGFVVKAISTPLLNRFLGSEGDWFQKLTARFCSHQSWALDQIKSRQKKDPRFNAFILDAESKPQCRRLQLKDIIPTEMQRLTKYPLLLENIAKSTEDNTEKQNVQQAADCCRKILNHVNDEVKHMENLLTLRDYQRRLDTSGLKPSNELFLEYKNFDLTTRRMLYEGPLIWRVTKEKAIDVQGVLLGDMLVLLQKQDDKMLLKCQSKSIIAAEVGKQMLSPIIKLDSAFLREVATDRKAFYVIFTWDSGAQIYELVAQSVAERKTKAFSMNHCLGHIKPIFLHPTAVHPYCVYGVGVGDMALK</sequence>
<evidence type="ECO:0000256" key="7">
    <source>
        <dbReference type="ARBA" id="ARBA00023136"/>
    </source>
</evidence>
<dbReference type="GO" id="GO:0005085">
    <property type="term" value="F:guanyl-nucleotide exchange factor activity"/>
    <property type="evidence" value="ECO:0007669"/>
    <property type="project" value="UniProtKB-KW"/>
</dbReference>
<feature type="compositionally biased region" description="Basic residues" evidence="8">
    <location>
        <begin position="293"/>
        <end position="307"/>
    </location>
</feature>
<dbReference type="Gene3D" id="1.10.167.10">
    <property type="entry name" value="Regulator of G-protein Signalling 4, domain 2"/>
    <property type="match status" value="1"/>
</dbReference>
<dbReference type="Gene3D" id="2.30.29.30">
    <property type="entry name" value="Pleckstrin-homology domain (PH domain)/Phosphotyrosine-binding domain (PTB)"/>
    <property type="match status" value="1"/>
</dbReference>
<keyword evidence="6" id="KW-0344">Guanine-nucleotide releasing factor</keyword>
<dbReference type="Pfam" id="PF17838">
    <property type="entry name" value="PH_16"/>
    <property type="match status" value="1"/>
</dbReference>
<evidence type="ECO:0000313" key="11">
    <source>
        <dbReference type="Ensembl" id="ENSAMXP00005007245.1"/>
    </source>
</evidence>
<dbReference type="CDD" id="cd00160">
    <property type="entry name" value="RhoGEF"/>
    <property type="match status" value="1"/>
</dbReference>
<dbReference type="GO" id="GO:0001664">
    <property type="term" value="F:G protein-coupled receptor binding"/>
    <property type="evidence" value="ECO:0007669"/>
    <property type="project" value="TreeGrafter"/>
</dbReference>
<dbReference type="GO" id="GO:0007186">
    <property type="term" value="P:G protein-coupled receptor signaling pathway"/>
    <property type="evidence" value="ECO:0007669"/>
    <property type="project" value="TreeGrafter"/>
</dbReference>
<accession>A0A8B9H4Q9</accession>
<dbReference type="GO" id="GO:0035556">
    <property type="term" value="P:intracellular signal transduction"/>
    <property type="evidence" value="ECO:0007669"/>
    <property type="project" value="InterPro"/>
</dbReference>
<dbReference type="PROSITE" id="PS00741">
    <property type="entry name" value="DH_1"/>
    <property type="match status" value="1"/>
</dbReference>
<evidence type="ECO:0000256" key="6">
    <source>
        <dbReference type="ARBA" id="ARBA00022658"/>
    </source>
</evidence>
<name>A0A8B9H4Q9_ASTMX</name>
<dbReference type="SUPFAM" id="SSF50729">
    <property type="entry name" value="PH domain-like"/>
    <property type="match status" value="1"/>
</dbReference>
<evidence type="ECO:0000259" key="10">
    <source>
        <dbReference type="PROSITE" id="PS50010"/>
    </source>
</evidence>
<reference evidence="11" key="1">
    <citation type="submission" date="2025-08" db="UniProtKB">
        <authorList>
            <consortium name="Ensembl"/>
        </authorList>
    </citation>
    <scope>IDENTIFICATION</scope>
</reference>
<dbReference type="Gene3D" id="1.20.900.10">
    <property type="entry name" value="Dbl homology (DH) domain"/>
    <property type="match status" value="1"/>
</dbReference>
<dbReference type="Pfam" id="PF09128">
    <property type="entry name" value="RGS-like"/>
    <property type="match status" value="1"/>
</dbReference>
<keyword evidence="9" id="KW-0732">Signal</keyword>
<dbReference type="SUPFAM" id="SSF48065">
    <property type="entry name" value="DBL homology domain (DH-domain)"/>
    <property type="match status" value="1"/>
</dbReference>
<dbReference type="SMART" id="SM00325">
    <property type="entry name" value="RhoGEF"/>
    <property type="match status" value="1"/>
</dbReference>
<proteinExistence type="predicted"/>
<evidence type="ECO:0000256" key="2">
    <source>
        <dbReference type="ARBA" id="ARBA00004496"/>
    </source>
</evidence>
<dbReference type="PANTHER" id="PTHR45872">
    <property type="entry name" value="RHO GUANINE NUCLEOTIDE EXCHANGE FACTOR 2, ISOFORM D"/>
    <property type="match status" value="1"/>
</dbReference>
<dbReference type="InterPro" id="IPR015212">
    <property type="entry name" value="RGS-like_dom"/>
</dbReference>
<organism evidence="11 12">
    <name type="scientific">Astyanax mexicanus</name>
    <name type="common">Blind cave fish</name>
    <name type="synonym">Astyanax fasciatus mexicanus</name>
    <dbReference type="NCBI Taxonomy" id="7994"/>
    <lineage>
        <taxon>Eukaryota</taxon>
        <taxon>Metazoa</taxon>
        <taxon>Chordata</taxon>
        <taxon>Craniata</taxon>
        <taxon>Vertebrata</taxon>
        <taxon>Euteleostomi</taxon>
        <taxon>Actinopterygii</taxon>
        <taxon>Neopterygii</taxon>
        <taxon>Teleostei</taxon>
        <taxon>Ostariophysi</taxon>
        <taxon>Characiformes</taxon>
        <taxon>Characoidei</taxon>
        <taxon>Acestrorhamphidae</taxon>
        <taxon>Acestrorhamphinae</taxon>
        <taxon>Astyanax</taxon>
    </lineage>
</organism>
<dbReference type="PROSITE" id="PS50010">
    <property type="entry name" value="DH_2"/>
    <property type="match status" value="1"/>
</dbReference>
<dbReference type="Proteomes" id="UP000694621">
    <property type="component" value="Unplaced"/>
</dbReference>
<evidence type="ECO:0000256" key="3">
    <source>
        <dbReference type="ARBA" id="ARBA00022468"/>
    </source>
</evidence>
<feature type="compositionally biased region" description="Basic and acidic residues" evidence="8">
    <location>
        <begin position="273"/>
        <end position="292"/>
    </location>
</feature>
<dbReference type="Ensembl" id="ENSAMXT00005008185.1">
    <property type="protein sequence ID" value="ENSAMXP00005007245.1"/>
    <property type="gene ID" value="ENSAMXG00005003596.1"/>
</dbReference>
<dbReference type="InterPro" id="IPR041020">
    <property type="entry name" value="PH_16"/>
</dbReference>
<dbReference type="InterPro" id="IPR001331">
    <property type="entry name" value="GDS_CDC24_CS"/>
</dbReference>
<protein>
    <submittedName>
        <fullName evidence="11">Rho guanine nucleotide exchange factor (GEF) 1b</fullName>
    </submittedName>
</protein>
<dbReference type="InterPro" id="IPR000219">
    <property type="entry name" value="DH_dom"/>
</dbReference>